<dbReference type="EMBL" id="JBBEGN010000003">
    <property type="protein sequence ID" value="MEJ2867780.1"/>
    <property type="molecule type" value="Genomic_DNA"/>
</dbReference>
<proteinExistence type="predicted"/>
<gene>
    <name evidence="1" type="ORF">WCD74_08395</name>
</gene>
<protein>
    <submittedName>
        <fullName evidence="1">Uncharacterized protein</fullName>
    </submittedName>
</protein>
<comment type="caution">
    <text evidence="1">The sequence shown here is derived from an EMBL/GenBank/DDBJ whole genome shotgun (WGS) entry which is preliminary data.</text>
</comment>
<dbReference type="RefSeq" id="WP_337694389.1">
    <property type="nucleotide sequence ID" value="NZ_JBBEGN010000003.1"/>
</dbReference>
<accession>A0ABU8MM63</accession>
<keyword evidence="2" id="KW-1185">Reference proteome</keyword>
<reference evidence="1 2" key="1">
    <citation type="submission" date="2024-03" db="EMBL/GenBank/DDBJ databases">
        <title>Actinomycetospora sp. OC33-EN08, a novel actinomycete isolated from wild orchid (Aerides multiflora).</title>
        <authorList>
            <person name="Suriyachadkun C."/>
        </authorList>
    </citation>
    <scope>NUCLEOTIDE SEQUENCE [LARGE SCALE GENOMIC DNA]</scope>
    <source>
        <strain evidence="1 2">OC33-EN08</strain>
    </source>
</reference>
<organism evidence="1 2">
    <name type="scientific">Actinomycetospora aurantiaca</name>
    <dbReference type="NCBI Taxonomy" id="3129233"/>
    <lineage>
        <taxon>Bacteria</taxon>
        <taxon>Bacillati</taxon>
        <taxon>Actinomycetota</taxon>
        <taxon>Actinomycetes</taxon>
        <taxon>Pseudonocardiales</taxon>
        <taxon>Pseudonocardiaceae</taxon>
        <taxon>Actinomycetospora</taxon>
    </lineage>
</organism>
<dbReference type="Proteomes" id="UP001385809">
    <property type="component" value="Unassembled WGS sequence"/>
</dbReference>
<sequence>MFSIRVRSTGHDSWHDIEAISAEHAIRQLLEDVDSPGPWRFEFLLAVPTPHPDGQAGQQPVPLGRR</sequence>
<evidence type="ECO:0000313" key="2">
    <source>
        <dbReference type="Proteomes" id="UP001385809"/>
    </source>
</evidence>
<evidence type="ECO:0000313" key="1">
    <source>
        <dbReference type="EMBL" id="MEJ2867780.1"/>
    </source>
</evidence>
<name>A0ABU8MM63_9PSEU</name>